<proteinExistence type="inferred from homology"/>
<evidence type="ECO:0000313" key="7">
    <source>
        <dbReference type="EMBL" id="AUM75735.1"/>
    </source>
</evidence>
<dbReference type="CDD" id="cd00340">
    <property type="entry name" value="GSH_Peroxidase"/>
    <property type="match status" value="1"/>
</dbReference>
<evidence type="ECO:0000256" key="5">
    <source>
        <dbReference type="RuleBase" id="RU000499"/>
    </source>
</evidence>
<dbReference type="InterPro" id="IPR029759">
    <property type="entry name" value="GPX_AS"/>
</dbReference>
<sequence length="171" mass="18280">MSGLLPSRGLAAGAGAAPSFSFPSIDGGTLNTADWRGRPVLVVNTASLCGFTPQLAGLQTLHETYGPRGLVVLAVPSDAFAQEYDDAKRVKEFCTIQYGITLPMTDILPVTGAQAHPFYRWLAETAGFVPKWNFNKVLLDPQGQVVATWGSFTKPSSARISDAFLPLLPRA</sequence>
<feature type="domain" description="Thioredoxin" evidence="6">
    <location>
        <begin position="11"/>
        <end position="166"/>
    </location>
</feature>
<dbReference type="InterPro" id="IPR036249">
    <property type="entry name" value="Thioredoxin-like_sf"/>
</dbReference>
<dbReference type="KEGG" id="paru:CYR75_14640"/>
<accession>A0A2K9MM86</accession>
<feature type="active site" evidence="4">
    <location>
        <position position="49"/>
    </location>
</feature>
<dbReference type="GO" id="GO:0034599">
    <property type="term" value="P:cellular response to oxidative stress"/>
    <property type="evidence" value="ECO:0007669"/>
    <property type="project" value="TreeGrafter"/>
</dbReference>
<organism evidence="7 8">
    <name type="scientific">Paracoccus jeotgali</name>
    <dbReference type="NCBI Taxonomy" id="2065379"/>
    <lineage>
        <taxon>Bacteria</taxon>
        <taxon>Pseudomonadati</taxon>
        <taxon>Pseudomonadota</taxon>
        <taxon>Alphaproteobacteria</taxon>
        <taxon>Rhodobacterales</taxon>
        <taxon>Paracoccaceae</taxon>
        <taxon>Paracoccus</taxon>
    </lineage>
</organism>
<dbReference type="Proteomes" id="UP000234882">
    <property type="component" value="Chromosome"/>
</dbReference>
<evidence type="ECO:0000256" key="4">
    <source>
        <dbReference type="PIRSR" id="PIRSR000303-1"/>
    </source>
</evidence>
<comment type="similarity">
    <text evidence="1 5">Belongs to the glutathione peroxidase family.</text>
</comment>
<evidence type="ECO:0000256" key="2">
    <source>
        <dbReference type="ARBA" id="ARBA00022559"/>
    </source>
</evidence>
<dbReference type="PROSITE" id="PS51352">
    <property type="entry name" value="THIOREDOXIN_2"/>
    <property type="match status" value="1"/>
</dbReference>
<dbReference type="GO" id="GO:0004601">
    <property type="term" value="F:peroxidase activity"/>
    <property type="evidence" value="ECO:0007669"/>
    <property type="project" value="UniProtKB-KW"/>
</dbReference>
<dbReference type="PRINTS" id="PR01011">
    <property type="entry name" value="GLUTPROXDASE"/>
</dbReference>
<keyword evidence="2 5" id="KW-0575">Peroxidase</keyword>
<dbReference type="Gene3D" id="3.40.30.10">
    <property type="entry name" value="Glutaredoxin"/>
    <property type="match status" value="1"/>
</dbReference>
<keyword evidence="3 5" id="KW-0560">Oxidoreductase</keyword>
<evidence type="ECO:0000256" key="3">
    <source>
        <dbReference type="ARBA" id="ARBA00023002"/>
    </source>
</evidence>
<dbReference type="EMBL" id="CP025583">
    <property type="protein sequence ID" value="AUM75735.1"/>
    <property type="molecule type" value="Genomic_DNA"/>
</dbReference>
<dbReference type="AlphaFoldDB" id="A0A2K9MM86"/>
<evidence type="ECO:0000256" key="1">
    <source>
        <dbReference type="ARBA" id="ARBA00006926"/>
    </source>
</evidence>
<dbReference type="PROSITE" id="PS51355">
    <property type="entry name" value="GLUTATHIONE_PEROXID_3"/>
    <property type="match status" value="1"/>
</dbReference>
<dbReference type="PROSITE" id="PS00460">
    <property type="entry name" value="GLUTATHIONE_PEROXID_1"/>
    <property type="match status" value="1"/>
</dbReference>
<dbReference type="OrthoDB" id="9785502at2"/>
<name>A0A2K9MM86_9RHOB</name>
<dbReference type="PANTHER" id="PTHR11592:SF78">
    <property type="entry name" value="GLUTATHIONE PEROXIDASE"/>
    <property type="match status" value="1"/>
</dbReference>
<keyword evidence="8" id="KW-1185">Reference proteome</keyword>
<dbReference type="InterPro" id="IPR000889">
    <property type="entry name" value="Glutathione_peroxidase"/>
</dbReference>
<protein>
    <recommendedName>
        <fullName evidence="5">Glutathione peroxidase</fullName>
    </recommendedName>
</protein>
<dbReference type="PANTHER" id="PTHR11592">
    <property type="entry name" value="GLUTATHIONE PEROXIDASE"/>
    <property type="match status" value="1"/>
</dbReference>
<reference evidence="8" key="1">
    <citation type="submission" date="2017-12" db="EMBL/GenBank/DDBJ databases">
        <title>Genomic analysis of Paracoccus sp. CBA4604.</title>
        <authorList>
            <person name="Roh S.W."/>
            <person name="Kim J.Y."/>
            <person name="Kim J.S."/>
        </authorList>
    </citation>
    <scope>NUCLEOTIDE SEQUENCE [LARGE SCALE GENOMIC DNA]</scope>
    <source>
        <strain evidence="8">CBA4604</strain>
    </source>
</reference>
<evidence type="ECO:0000259" key="6">
    <source>
        <dbReference type="PROSITE" id="PS51352"/>
    </source>
</evidence>
<evidence type="ECO:0000313" key="8">
    <source>
        <dbReference type="Proteomes" id="UP000234882"/>
    </source>
</evidence>
<gene>
    <name evidence="7" type="ORF">CYR75_14640</name>
</gene>
<dbReference type="SUPFAM" id="SSF52833">
    <property type="entry name" value="Thioredoxin-like"/>
    <property type="match status" value="1"/>
</dbReference>
<dbReference type="InterPro" id="IPR013766">
    <property type="entry name" value="Thioredoxin_domain"/>
</dbReference>
<dbReference type="PIRSF" id="PIRSF000303">
    <property type="entry name" value="Glutathion_perox"/>
    <property type="match status" value="1"/>
</dbReference>
<dbReference type="Pfam" id="PF00255">
    <property type="entry name" value="GSHPx"/>
    <property type="match status" value="1"/>
</dbReference>